<gene>
    <name evidence="1" type="ORF">SAMN02982927_01659</name>
</gene>
<sequence length="262" mass="30803">MAQLIKVNQCVSRYQLNLRCYANRYNWLKKRRMEAWREKWLDKHTIQNSVSGVDKYSNHWKIGFDDWLFDKQVLWSTRTAFERSARPDDILTEQWLRRMLKGINDVSFFMYRPVLLTKSGPVQLDSLLITNDRICCVHPLLGETGDVFQPYSQRMWNQITNGAAVRPLVNPMISLRRTKAVVAAFLKGKGLTSMQVATVVYAPDCYIEDTVNDYETDFVDQRNESEWFQRMDQHSLLMKREQLEAAEALLKMSETLCDSRKD</sequence>
<dbReference type="STRING" id="269670.SAMN02982927_01659"/>
<organism evidence="1 2">
    <name type="scientific">Sporolactobacillus nakayamae</name>
    <dbReference type="NCBI Taxonomy" id="269670"/>
    <lineage>
        <taxon>Bacteria</taxon>
        <taxon>Bacillati</taxon>
        <taxon>Bacillota</taxon>
        <taxon>Bacilli</taxon>
        <taxon>Bacillales</taxon>
        <taxon>Sporolactobacillaceae</taxon>
        <taxon>Sporolactobacillus</taxon>
    </lineage>
</organism>
<evidence type="ECO:0000313" key="1">
    <source>
        <dbReference type="EMBL" id="SFG42436.1"/>
    </source>
</evidence>
<dbReference type="RefSeq" id="WP_093671892.1">
    <property type="nucleotide sequence ID" value="NZ_FOOY01000010.1"/>
</dbReference>
<keyword evidence="2" id="KW-1185">Reference proteome</keyword>
<proteinExistence type="predicted"/>
<evidence type="ECO:0000313" key="2">
    <source>
        <dbReference type="Proteomes" id="UP000198752"/>
    </source>
</evidence>
<dbReference type="OrthoDB" id="2433183at2"/>
<reference evidence="2" key="1">
    <citation type="submission" date="2016-10" db="EMBL/GenBank/DDBJ databases">
        <authorList>
            <person name="Varghese N."/>
            <person name="Submissions S."/>
        </authorList>
    </citation>
    <scope>NUCLEOTIDE SEQUENCE [LARGE SCALE GENOMIC DNA]</scope>
    <source>
        <strain evidence="2">ATCC 700379</strain>
    </source>
</reference>
<dbReference type="Proteomes" id="UP000198752">
    <property type="component" value="Unassembled WGS sequence"/>
</dbReference>
<protein>
    <recommendedName>
        <fullName evidence="3">NERD domain-containing protein</fullName>
    </recommendedName>
</protein>
<evidence type="ECO:0008006" key="3">
    <source>
        <dbReference type="Google" id="ProtNLM"/>
    </source>
</evidence>
<dbReference type="AlphaFoldDB" id="A0A1I2RXF8"/>
<name>A0A1I2RXF8_9BACL</name>
<dbReference type="EMBL" id="FOOY01000010">
    <property type="protein sequence ID" value="SFG42436.1"/>
    <property type="molecule type" value="Genomic_DNA"/>
</dbReference>
<accession>A0A1I2RXF8</accession>